<dbReference type="InterPro" id="IPR027558">
    <property type="entry name" value="Pre_pil_HX9DG_C"/>
</dbReference>
<name>A0A517P711_9PLAN</name>
<dbReference type="Pfam" id="PF07596">
    <property type="entry name" value="SBP_bac_10"/>
    <property type="match status" value="1"/>
</dbReference>
<dbReference type="NCBIfam" id="TIGR04294">
    <property type="entry name" value="pre_pil_HX9DG"/>
    <property type="match status" value="1"/>
</dbReference>
<dbReference type="OrthoDB" id="255848at2"/>
<gene>
    <name evidence="3" type="ORF">CA12_12470</name>
</gene>
<accession>A0A517P711</accession>
<dbReference type="PANTHER" id="PTHR30093">
    <property type="entry name" value="GENERAL SECRETION PATHWAY PROTEIN G"/>
    <property type="match status" value="1"/>
</dbReference>
<dbReference type="SUPFAM" id="SSF54523">
    <property type="entry name" value="Pili subunits"/>
    <property type="match status" value="1"/>
</dbReference>
<dbReference type="EMBL" id="CP036265">
    <property type="protein sequence ID" value="QDT15166.1"/>
    <property type="molecule type" value="Genomic_DNA"/>
</dbReference>
<protein>
    <submittedName>
        <fullName evidence="3">Putative major pilin subunit</fullName>
    </submittedName>
</protein>
<dbReference type="PROSITE" id="PS00409">
    <property type="entry name" value="PROKAR_NTER_METHYL"/>
    <property type="match status" value="1"/>
</dbReference>
<dbReference type="NCBIfam" id="TIGR02532">
    <property type="entry name" value="IV_pilin_GFxxxE"/>
    <property type="match status" value="1"/>
</dbReference>
<proteinExistence type="predicted"/>
<evidence type="ECO:0000313" key="3">
    <source>
        <dbReference type="EMBL" id="QDT15166.1"/>
    </source>
</evidence>
<reference evidence="3 4" key="1">
    <citation type="submission" date="2019-02" db="EMBL/GenBank/DDBJ databases">
        <title>Deep-cultivation of Planctomycetes and their phenomic and genomic characterization uncovers novel biology.</title>
        <authorList>
            <person name="Wiegand S."/>
            <person name="Jogler M."/>
            <person name="Boedeker C."/>
            <person name="Pinto D."/>
            <person name="Vollmers J."/>
            <person name="Rivas-Marin E."/>
            <person name="Kohn T."/>
            <person name="Peeters S.H."/>
            <person name="Heuer A."/>
            <person name="Rast P."/>
            <person name="Oberbeckmann S."/>
            <person name="Bunk B."/>
            <person name="Jeske O."/>
            <person name="Meyerdierks A."/>
            <person name="Storesund J.E."/>
            <person name="Kallscheuer N."/>
            <person name="Luecker S."/>
            <person name="Lage O.M."/>
            <person name="Pohl T."/>
            <person name="Merkel B.J."/>
            <person name="Hornburger P."/>
            <person name="Mueller R.-W."/>
            <person name="Bruemmer F."/>
            <person name="Labrenz M."/>
            <person name="Spormann A.M."/>
            <person name="Op den Camp H."/>
            <person name="Overmann J."/>
            <person name="Amann R."/>
            <person name="Jetten M.S.M."/>
            <person name="Mascher T."/>
            <person name="Medema M.H."/>
            <person name="Devos D.P."/>
            <person name="Kaster A.-K."/>
            <person name="Ovreas L."/>
            <person name="Rohde M."/>
            <person name="Galperin M.Y."/>
            <person name="Jogler C."/>
        </authorList>
    </citation>
    <scope>NUCLEOTIDE SEQUENCE [LARGE SCALE GENOMIC DNA]</scope>
    <source>
        <strain evidence="3 4">CA12</strain>
    </source>
</reference>
<dbReference type="AlphaFoldDB" id="A0A517P711"/>
<keyword evidence="1" id="KW-0472">Membrane</keyword>
<evidence type="ECO:0000256" key="1">
    <source>
        <dbReference type="SAM" id="Phobius"/>
    </source>
</evidence>
<dbReference type="InterPro" id="IPR012902">
    <property type="entry name" value="N_methyl_site"/>
</dbReference>
<sequence>MPSAPLPPNVRTVRRRGFTLIELLVVIAIIAILVSLLLPAVQQAREAARRSQCQNNLKQMALAMHNYHSTYKVFPAGKGGSHDNGSTPRETHGAEGWSSFIIALLPYMDQTALWNQISRPLAVKPDGSVQNPPFAPGGAYPDFSNYGPWRNQISSLLCPSDGSEPTGVADTNYGGNWGDNGRSGRTVNLSIARGMFAGDRGVRDRRLQFSIGDARDGTVNTLLIGEIGRDNGNQAFQGGYMRGVSLATIAGGNGYSDPYVECLQAVDDPNLPGTYGGTGTYTNNRGSYWTAGGVAATGFHTILPPNGPSCGPGGDSWNGIQDGYGIYSAGSYHTGGVQVALVDGSVRFISETIDTGNLENSSLNANVTKGPSPYGTWGALGTRGGGEVVSDF</sequence>
<dbReference type="KEGG" id="acaf:CA12_12470"/>
<dbReference type="Pfam" id="PF07963">
    <property type="entry name" value="N_methyl"/>
    <property type="match status" value="1"/>
</dbReference>
<dbReference type="Gene3D" id="3.30.700.10">
    <property type="entry name" value="Glycoprotein, Type 4 Pilin"/>
    <property type="match status" value="1"/>
</dbReference>
<keyword evidence="1" id="KW-0812">Transmembrane</keyword>
<evidence type="ECO:0000313" key="4">
    <source>
        <dbReference type="Proteomes" id="UP000318741"/>
    </source>
</evidence>
<dbReference type="InterPro" id="IPR045584">
    <property type="entry name" value="Pilin-like"/>
</dbReference>
<dbReference type="RefSeq" id="WP_145357990.1">
    <property type="nucleotide sequence ID" value="NZ_CP036265.1"/>
</dbReference>
<evidence type="ECO:0000259" key="2">
    <source>
        <dbReference type="Pfam" id="PF07596"/>
    </source>
</evidence>
<dbReference type="InterPro" id="IPR011453">
    <property type="entry name" value="DUF1559"/>
</dbReference>
<organism evidence="3 4">
    <name type="scientific">Alienimonas californiensis</name>
    <dbReference type="NCBI Taxonomy" id="2527989"/>
    <lineage>
        <taxon>Bacteria</taxon>
        <taxon>Pseudomonadati</taxon>
        <taxon>Planctomycetota</taxon>
        <taxon>Planctomycetia</taxon>
        <taxon>Planctomycetales</taxon>
        <taxon>Planctomycetaceae</taxon>
        <taxon>Alienimonas</taxon>
    </lineage>
</organism>
<feature type="domain" description="DUF1559" evidence="2">
    <location>
        <begin position="42"/>
        <end position="355"/>
    </location>
</feature>
<feature type="transmembrane region" description="Helical" evidence="1">
    <location>
        <begin position="20"/>
        <end position="41"/>
    </location>
</feature>
<dbReference type="Proteomes" id="UP000318741">
    <property type="component" value="Chromosome"/>
</dbReference>
<keyword evidence="4" id="KW-1185">Reference proteome</keyword>
<dbReference type="PANTHER" id="PTHR30093:SF2">
    <property type="entry name" value="TYPE II SECRETION SYSTEM PROTEIN H"/>
    <property type="match status" value="1"/>
</dbReference>
<keyword evidence="1" id="KW-1133">Transmembrane helix</keyword>